<dbReference type="SUPFAM" id="SSF48403">
    <property type="entry name" value="Ankyrin repeat"/>
    <property type="match status" value="1"/>
</dbReference>
<dbReference type="PANTHER" id="PTHR14491">
    <property type="entry name" value="SOSONDOWAH, ISOFORM G"/>
    <property type="match status" value="1"/>
</dbReference>
<dbReference type="PROSITE" id="PS50297">
    <property type="entry name" value="ANK_REP_REGION"/>
    <property type="match status" value="1"/>
</dbReference>
<feature type="repeat" description="ANK" evidence="4">
    <location>
        <begin position="556"/>
        <end position="577"/>
    </location>
</feature>
<evidence type="ECO:0000256" key="3">
    <source>
        <dbReference type="ARBA" id="ARBA00038122"/>
    </source>
</evidence>
<feature type="region of interest" description="Disordered" evidence="5">
    <location>
        <begin position="319"/>
        <end position="374"/>
    </location>
</feature>
<feature type="compositionally biased region" description="Basic and acidic residues" evidence="5">
    <location>
        <begin position="453"/>
        <end position="462"/>
    </location>
</feature>
<evidence type="ECO:0000256" key="2">
    <source>
        <dbReference type="ARBA" id="ARBA00023043"/>
    </source>
</evidence>
<dbReference type="PANTHER" id="PTHR14491:SF4">
    <property type="entry name" value="ANKYRIN REPEAT DOMAIN-CONTAINING PROTEIN SOWAHC"/>
    <property type="match status" value="1"/>
</dbReference>
<dbReference type="InterPro" id="IPR036770">
    <property type="entry name" value="Ankyrin_rpt-contain_sf"/>
</dbReference>
<gene>
    <name evidence="7" type="ORF">EOD39_10668</name>
</gene>
<feature type="region of interest" description="Disordered" evidence="5">
    <location>
        <begin position="386"/>
        <end position="468"/>
    </location>
</feature>
<dbReference type="SMART" id="SM00248">
    <property type="entry name" value="ANK"/>
    <property type="match status" value="2"/>
</dbReference>
<organism evidence="7 8">
    <name type="scientific">Acipenser ruthenus</name>
    <name type="common">Sterlet sturgeon</name>
    <dbReference type="NCBI Taxonomy" id="7906"/>
    <lineage>
        <taxon>Eukaryota</taxon>
        <taxon>Metazoa</taxon>
        <taxon>Chordata</taxon>
        <taxon>Craniata</taxon>
        <taxon>Vertebrata</taxon>
        <taxon>Euteleostomi</taxon>
        <taxon>Actinopterygii</taxon>
        <taxon>Chondrostei</taxon>
        <taxon>Acipenseriformes</taxon>
        <taxon>Acipenseridae</taxon>
        <taxon>Acipenser</taxon>
    </lineage>
</organism>
<sequence length="715" mass="77721">MATECTQDAVLQFLTERGGKVRNVDLIDQFKPFILNDPAKKALAKARFKEFVDTVGVVKVENDVKYVCLKKKYRDTLKQRVGKNADGDNAGSGIKGGPGTQILGLNTSQCPKNSADCSRGFGNGWPAESDRIGGVDFDTAYALLSKPVVGEASLNNTANDVAKHEIFVPVSDYGTSKGAHRTPPDVSADISEGKSLTLSEVEPAVAAASPIDWHSELCSDLDNTGLSEMGNTNTSSSTNSNADSCNRQRDVEFILPSIAVTEASPLPTEIKCHTFPIPENENAESIKEGCFSQPVEECSTSVNLALDTAPLCCGAGNEEPVSQHTADSKGADGESCTDGDVKAVKSSPELRDRKDDLHQDSKGALLAEIPNRRQSSRNVFQRNLLASRDQQSGKLAEDTTAYSQPDSSCASGNESGGSTPKGSRKIFRDMMMNSSPQLRRSMALKNPGSLLPKRRDSMKSESDAVSLVSSTEEDSRSLALDPMEHEWMMCASDGQWESLSRLLACDPNLVIKKDFVTGFTCLHWAAKHGKQELIALLVNFAKQHAVQLNINTRSSAGYTPLHLAAMHNHEQVVKLLVGAYDADVNIRDYSGKKAWQYLREDVDGDIRDIVGATEHSDADSLGNGAGRWRLSKVLPSNLLPHKLLNLPEDDSCGDGPAVKTKSVYRKTSMSKIRPKLKQIRFKTQIIHSSFFKETEDGERPLKSPSKSRPKSNLFG</sequence>
<proteinExistence type="inferred from homology"/>
<evidence type="ECO:0000313" key="7">
    <source>
        <dbReference type="EMBL" id="RXM99861.1"/>
    </source>
</evidence>
<comment type="caution">
    <text evidence="7">The sequence shown here is derived from an EMBL/GenBank/DDBJ whole genome shotgun (WGS) entry which is preliminary data.</text>
</comment>
<dbReference type="Gene3D" id="1.25.40.20">
    <property type="entry name" value="Ankyrin repeat-containing domain"/>
    <property type="match status" value="1"/>
</dbReference>
<dbReference type="EMBL" id="SCEB01000284">
    <property type="protein sequence ID" value="RXM99861.1"/>
    <property type="molecule type" value="Genomic_DNA"/>
</dbReference>
<dbReference type="Pfam" id="PF25877">
    <property type="entry name" value="WHD_SOWAH"/>
    <property type="match status" value="1"/>
</dbReference>
<comment type="similarity">
    <text evidence="3">Belongs to the SOWAH family.</text>
</comment>
<evidence type="ECO:0000256" key="4">
    <source>
        <dbReference type="PROSITE-ProRule" id="PRU00023"/>
    </source>
</evidence>
<feature type="compositionally biased region" description="Polar residues" evidence="5">
    <location>
        <begin position="400"/>
        <end position="421"/>
    </location>
</feature>
<evidence type="ECO:0000256" key="5">
    <source>
        <dbReference type="SAM" id="MobiDB-lite"/>
    </source>
</evidence>
<dbReference type="AlphaFoldDB" id="A0A662YVG5"/>
<feature type="region of interest" description="Disordered" evidence="5">
    <location>
        <begin position="224"/>
        <end position="244"/>
    </location>
</feature>
<feature type="compositionally biased region" description="Low complexity" evidence="5">
    <location>
        <begin position="231"/>
        <end position="241"/>
    </location>
</feature>
<keyword evidence="8" id="KW-1185">Reference proteome</keyword>
<feature type="region of interest" description="Disordered" evidence="5">
    <location>
        <begin position="692"/>
        <end position="715"/>
    </location>
</feature>
<dbReference type="InterPro" id="IPR058889">
    <property type="entry name" value="WHD_SOWAHA-C"/>
</dbReference>
<protein>
    <submittedName>
        <fullName evidence="7">Ankyrin repeat domain-containing protein SOWAHC</fullName>
    </submittedName>
</protein>
<feature type="compositionally biased region" description="Basic and acidic residues" evidence="5">
    <location>
        <begin position="692"/>
        <end position="701"/>
    </location>
</feature>
<evidence type="ECO:0000313" key="8">
    <source>
        <dbReference type="Proteomes" id="UP000289886"/>
    </source>
</evidence>
<dbReference type="PROSITE" id="PS50088">
    <property type="entry name" value="ANK_REPEAT"/>
    <property type="match status" value="1"/>
</dbReference>
<evidence type="ECO:0000256" key="1">
    <source>
        <dbReference type="ARBA" id="ARBA00022737"/>
    </source>
</evidence>
<name>A0A662YVG5_ACIRT</name>
<accession>A0A662YVG5</accession>
<dbReference type="Proteomes" id="UP000289886">
    <property type="component" value="Unassembled WGS sequence"/>
</dbReference>
<evidence type="ECO:0000259" key="6">
    <source>
        <dbReference type="Pfam" id="PF25877"/>
    </source>
</evidence>
<feature type="domain" description="SOWAHA-C winged helix-turn-helix" evidence="6">
    <location>
        <begin position="4"/>
        <end position="85"/>
    </location>
</feature>
<keyword evidence="2 4" id="KW-0040">ANK repeat</keyword>
<dbReference type="InterPro" id="IPR002110">
    <property type="entry name" value="Ankyrin_rpt"/>
</dbReference>
<keyword evidence="1" id="KW-0677">Repeat</keyword>
<feature type="compositionally biased region" description="Basic and acidic residues" evidence="5">
    <location>
        <begin position="339"/>
        <end position="361"/>
    </location>
</feature>
<dbReference type="Pfam" id="PF12796">
    <property type="entry name" value="Ank_2"/>
    <property type="match status" value="1"/>
</dbReference>
<reference evidence="7 8" key="1">
    <citation type="submission" date="2019-01" db="EMBL/GenBank/DDBJ databases">
        <title>Draft Genome and Complete Hox-Cluster Characterization of the Sterlet Sturgeon (Acipenser ruthenus).</title>
        <authorList>
            <person name="Wei Q."/>
        </authorList>
    </citation>
    <scope>NUCLEOTIDE SEQUENCE [LARGE SCALE GENOMIC DNA]</scope>
    <source>
        <strain evidence="7">WHYD16114868_AA</strain>
        <tissue evidence="7">Blood</tissue>
    </source>
</reference>